<accession>A0A9N9SE11</accession>
<comment type="similarity">
    <text evidence="2 7">Belongs to the tetraspanin (TM4SF) family.</text>
</comment>
<dbReference type="EMBL" id="OU896708">
    <property type="protein sequence ID" value="CAG9819422.1"/>
    <property type="molecule type" value="Genomic_DNA"/>
</dbReference>
<feature type="transmembrane region" description="Helical" evidence="7">
    <location>
        <begin position="89"/>
        <end position="108"/>
    </location>
</feature>
<dbReference type="GO" id="GO:0005886">
    <property type="term" value="C:plasma membrane"/>
    <property type="evidence" value="ECO:0007669"/>
    <property type="project" value="TreeGrafter"/>
</dbReference>
<evidence type="ECO:0000256" key="7">
    <source>
        <dbReference type="RuleBase" id="RU361218"/>
    </source>
</evidence>
<dbReference type="OrthoDB" id="10033535at2759"/>
<evidence type="ECO:0000256" key="6">
    <source>
        <dbReference type="PIRSR" id="PIRSR002419-1"/>
    </source>
</evidence>
<keyword evidence="4 7" id="KW-1133">Transmembrane helix</keyword>
<gene>
    <name evidence="8" type="ORF">PHAECO_LOCUS6650</name>
</gene>
<sequence>MGCANLLRSYSRYMLIIFNLLFSVTGIILIAVGVSAKAYFNEFNTLLNQKFFYVSDLLIVIGVIIFIIAFFGCCGAMKENACMTSTYSALLIIVFLLEVAVGISGVLLNSRAETFLADTMKSTMDQYNTENATEVTEVWDGIQRKFHCCGVVNGTDWLNETNTHHQLPISCCPLPNGAVNNVTCDISNSYKQGCLQEFGGYVKDNISIVEVVAIGLAVVQLLGIIFSCCLTKFIRSDYETV</sequence>
<keyword evidence="5 7" id="KW-0472">Membrane</keyword>
<dbReference type="Pfam" id="PF00335">
    <property type="entry name" value="Tetraspanin"/>
    <property type="match status" value="1"/>
</dbReference>
<evidence type="ECO:0000256" key="2">
    <source>
        <dbReference type="ARBA" id="ARBA00006840"/>
    </source>
</evidence>
<comment type="subcellular location">
    <subcellularLocation>
        <location evidence="1 7">Membrane</location>
        <topology evidence="1 7">Multi-pass membrane protein</topology>
    </subcellularLocation>
</comment>
<keyword evidence="6" id="KW-1015">Disulfide bond</keyword>
<dbReference type="InterPro" id="IPR018499">
    <property type="entry name" value="Tetraspanin/Peripherin"/>
</dbReference>
<feature type="disulfide bond" evidence="6">
    <location>
        <begin position="149"/>
        <end position="171"/>
    </location>
</feature>
<evidence type="ECO:0000313" key="9">
    <source>
        <dbReference type="Proteomes" id="UP001153737"/>
    </source>
</evidence>
<feature type="transmembrane region" description="Helical" evidence="7">
    <location>
        <begin position="52"/>
        <end position="77"/>
    </location>
</feature>
<dbReference type="InterPro" id="IPR008952">
    <property type="entry name" value="Tetraspanin_EC2_sf"/>
</dbReference>
<dbReference type="PANTHER" id="PTHR19282">
    <property type="entry name" value="TETRASPANIN"/>
    <property type="match status" value="1"/>
</dbReference>
<dbReference type="Proteomes" id="UP001153737">
    <property type="component" value="Chromosome 2"/>
</dbReference>
<organism evidence="8 9">
    <name type="scientific">Phaedon cochleariae</name>
    <name type="common">Mustard beetle</name>
    <dbReference type="NCBI Taxonomy" id="80249"/>
    <lineage>
        <taxon>Eukaryota</taxon>
        <taxon>Metazoa</taxon>
        <taxon>Ecdysozoa</taxon>
        <taxon>Arthropoda</taxon>
        <taxon>Hexapoda</taxon>
        <taxon>Insecta</taxon>
        <taxon>Pterygota</taxon>
        <taxon>Neoptera</taxon>
        <taxon>Endopterygota</taxon>
        <taxon>Coleoptera</taxon>
        <taxon>Polyphaga</taxon>
        <taxon>Cucujiformia</taxon>
        <taxon>Chrysomeloidea</taxon>
        <taxon>Chrysomelidae</taxon>
        <taxon>Chrysomelinae</taxon>
        <taxon>Chrysomelini</taxon>
        <taxon>Phaedon</taxon>
    </lineage>
</organism>
<evidence type="ECO:0000256" key="1">
    <source>
        <dbReference type="ARBA" id="ARBA00004141"/>
    </source>
</evidence>
<keyword evidence="3 7" id="KW-0812">Transmembrane</keyword>
<proteinExistence type="inferred from homology"/>
<name>A0A9N9SE11_PHACE</name>
<dbReference type="PIRSF" id="PIRSF002419">
    <property type="entry name" value="Tetraspanin"/>
    <property type="match status" value="1"/>
</dbReference>
<reference evidence="8" key="2">
    <citation type="submission" date="2022-10" db="EMBL/GenBank/DDBJ databases">
        <authorList>
            <consortium name="ENA_rothamsted_submissions"/>
            <consortium name="culmorum"/>
            <person name="King R."/>
        </authorList>
    </citation>
    <scope>NUCLEOTIDE SEQUENCE</scope>
</reference>
<feature type="transmembrane region" description="Helical" evidence="7">
    <location>
        <begin position="12"/>
        <end position="32"/>
    </location>
</feature>
<dbReference type="CDD" id="cd03127">
    <property type="entry name" value="tetraspanin_LEL"/>
    <property type="match status" value="1"/>
</dbReference>
<evidence type="ECO:0000256" key="4">
    <source>
        <dbReference type="ARBA" id="ARBA00022989"/>
    </source>
</evidence>
<keyword evidence="9" id="KW-1185">Reference proteome</keyword>
<dbReference type="SUPFAM" id="SSF48652">
    <property type="entry name" value="Tetraspanin"/>
    <property type="match status" value="1"/>
</dbReference>
<dbReference type="PANTHER" id="PTHR19282:SF456">
    <property type="entry name" value="CD63 MOLECULE"/>
    <property type="match status" value="1"/>
</dbReference>
<dbReference type="Gene3D" id="1.10.1450.10">
    <property type="entry name" value="Tetraspanin"/>
    <property type="match status" value="1"/>
</dbReference>
<dbReference type="InterPro" id="IPR000301">
    <property type="entry name" value="Tetraspanin_animals"/>
</dbReference>
<evidence type="ECO:0000256" key="5">
    <source>
        <dbReference type="ARBA" id="ARBA00023136"/>
    </source>
</evidence>
<feature type="transmembrane region" description="Helical" evidence="7">
    <location>
        <begin position="211"/>
        <end position="234"/>
    </location>
</feature>
<evidence type="ECO:0000313" key="8">
    <source>
        <dbReference type="EMBL" id="CAG9819422.1"/>
    </source>
</evidence>
<reference evidence="8" key="1">
    <citation type="submission" date="2022-01" db="EMBL/GenBank/DDBJ databases">
        <authorList>
            <person name="King R."/>
        </authorList>
    </citation>
    <scope>NUCLEOTIDE SEQUENCE</scope>
</reference>
<dbReference type="PRINTS" id="PR00259">
    <property type="entry name" value="TMFOUR"/>
</dbReference>
<evidence type="ECO:0000256" key="3">
    <source>
        <dbReference type="ARBA" id="ARBA00022692"/>
    </source>
</evidence>
<dbReference type="AlphaFoldDB" id="A0A9N9SE11"/>
<protein>
    <recommendedName>
        <fullName evidence="7">Tetraspanin</fullName>
    </recommendedName>
</protein>